<dbReference type="GO" id="GO:0005615">
    <property type="term" value="C:extracellular space"/>
    <property type="evidence" value="ECO:0007669"/>
    <property type="project" value="TreeGrafter"/>
</dbReference>
<reference evidence="2" key="1">
    <citation type="submission" date="2021-09" db="EMBL/GenBank/DDBJ databases">
        <authorList>
            <consortium name="AG Swart"/>
            <person name="Singh M."/>
            <person name="Singh A."/>
            <person name="Seah K."/>
            <person name="Emmerich C."/>
        </authorList>
    </citation>
    <scope>NUCLEOTIDE SEQUENCE</scope>
    <source>
        <strain evidence="2">ATCC30299</strain>
    </source>
</reference>
<dbReference type="Proteomes" id="UP001162131">
    <property type="component" value="Unassembled WGS sequence"/>
</dbReference>
<evidence type="ECO:0000256" key="1">
    <source>
        <dbReference type="SAM" id="Phobius"/>
    </source>
</evidence>
<organism evidence="2 3">
    <name type="scientific">Blepharisma stoltei</name>
    <dbReference type="NCBI Taxonomy" id="1481888"/>
    <lineage>
        <taxon>Eukaryota</taxon>
        <taxon>Sar</taxon>
        <taxon>Alveolata</taxon>
        <taxon>Ciliophora</taxon>
        <taxon>Postciliodesmatophora</taxon>
        <taxon>Heterotrichea</taxon>
        <taxon>Heterotrichida</taxon>
        <taxon>Blepharismidae</taxon>
        <taxon>Blepharisma</taxon>
    </lineage>
</organism>
<keyword evidence="1" id="KW-0812">Transmembrane</keyword>
<name>A0AAU9KCJ7_9CILI</name>
<dbReference type="PANTHER" id="PTHR10974">
    <property type="entry name" value="FI08016P-RELATED"/>
    <property type="match status" value="1"/>
</dbReference>
<keyword evidence="1" id="KW-0472">Membrane</keyword>
<accession>A0AAU9KCJ7</accession>
<dbReference type="Pfam" id="PF02995">
    <property type="entry name" value="DUF229"/>
    <property type="match status" value="1"/>
</dbReference>
<dbReference type="EMBL" id="CAJZBQ010000053">
    <property type="protein sequence ID" value="CAG9331660.1"/>
    <property type="molecule type" value="Genomic_DNA"/>
</dbReference>
<dbReference type="AlphaFoldDB" id="A0AAU9KCJ7"/>
<dbReference type="InterPro" id="IPR004245">
    <property type="entry name" value="DUF229"/>
</dbReference>
<comment type="caution">
    <text evidence="2">The sequence shown here is derived from an EMBL/GenBank/DDBJ whole genome shotgun (WGS) entry which is preliminary data.</text>
</comment>
<gene>
    <name evidence="2" type="ORF">BSTOLATCC_MIC53725</name>
</gene>
<sequence length="706" mass="82995">MLTYKVIIGFFLICLSGYFYYDFTSIRTPFSNKRNPWTHQYSSNKDVNISDYDCPSCSWNLYTPNPSFTKFESIYEFNDEAIPPETPPILCIPDSFGYTHEEAGRIFPKIDFPDCVEKLPHKYPFLDLDVEKNILTMNCSKVSKYPGRYVLGMSQEDEELGVKEYTIPFEEYPGKPVKLKNKEEWAYATCYEDRDEYLEEAAYHHRPKPEILERPAQESPIVFISLTLDSVSRRNFYRKLPKTIEFLQSLEDDYKIFDFKIHNVMGEYSANNLAPQFFGDIEYKTHKDKVYKDIFWEKSIWKYAKMAGFVTLFIEDGCTNDLARYFGRSIKVDHIGTYFWCGAKRFNNYENNMESQRCIGRKNSHVYIYDYISEFSKNYRQQSQWVFTHINTAHENSGKIISTLDIDTRDFLKAYLTQQKGVKIVLFINGDHGMRYGEWFKKIDGSHEHRLPLCMFIASKSLLDMIPNSYDILTHNSNRLTTKLDLYTTQLHIFSLLSQNITKDSEEYKRYKQMTTERFQPISYFLEKAPNNRTCESIGVPAFWCSCLKFTEITNSTYPNFVRKLADEVIYQINEETNSPRQAPYDHICQKVTLKEIKKLWVLSISEDFYKFHIMTHESEKALYEAVVLVTTAPLRARSMLDAFTINPYFETGKKRIWIAYIRRVDSYAGICETITKARKISSELCICKNTDEIVKNEPNLSPLIK</sequence>
<evidence type="ECO:0000313" key="3">
    <source>
        <dbReference type="Proteomes" id="UP001162131"/>
    </source>
</evidence>
<keyword evidence="3" id="KW-1185">Reference proteome</keyword>
<keyword evidence="1" id="KW-1133">Transmembrane helix</keyword>
<evidence type="ECO:0000313" key="2">
    <source>
        <dbReference type="EMBL" id="CAG9331660.1"/>
    </source>
</evidence>
<proteinExistence type="predicted"/>
<feature type="transmembrane region" description="Helical" evidence="1">
    <location>
        <begin position="6"/>
        <end position="23"/>
    </location>
</feature>
<protein>
    <submittedName>
        <fullName evidence="2">Uncharacterized protein</fullName>
    </submittedName>
</protein>
<dbReference type="PANTHER" id="PTHR10974:SF1">
    <property type="entry name" value="FI08016P-RELATED"/>
    <property type="match status" value="1"/>
</dbReference>